<reference evidence="4 5" key="1">
    <citation type="submission" date="2019-09" db="EMBL/GenBank/DDBJ databases">
        <title>Bird 10,000 Genomes (B10K) Project - Family phase.</title>
        <authorList>
            <person name="Zhang G."/>
        </authorList>
    </citation>
    <scope>NUCLEOTIDE SEQUENCE [LARGE SCALE GENOMIC DNA]</scope>
    <source>
        <strain evidence="4">B10K-DU-029-80</strain>
        <tissue evidence="4">Muscle</tissue>
    </source>
</reference>
<comment type="caution">
    <text evidence="4">The sequence shown here is derived from an EMBL/GenBank/DDBJ whole genome shotgun (WGS) entry which is preliminary data.</text>
</comment>
<dbReference type="AlphaFoldDB" id="A0A7K6NX76"/>
<evidence type="ECO:0000256" key="1">
    <source>
        <dbReference type="ARBA" id="ARBA00004496"/>
    </source>
</evidence>
<evidence type="ECO:0000313" key="5">
    <source>
        <dbReference type="Proteomes" id="UP000565207"/>
    </source>
</evidence>
<proteinExistence type="inferred from homology"/>
<comment type="similarity">
    <text evidence="2">Belongs to the peptidase C65 family. Otulin subfamily.</text>
</comment>
<evidence type="ECO:0000313" key="4">
    <source>
        <dbReference type="EMBL" id="NWW53599.1"/>
    </source>
</evidence>
<evidence type="ECO:0000256" key="3">
    <source>
        <dbReference type="ARBA" id="ARBA00022490"/>
    </source>
</evidence>
<dbReference type="PRINTS" id="PR02056">
    <property type="entry name" value="PROTEINF105A"/>
</dbReference>
<dbReference type="Pfam" id="PF16218">
    <property type="entry name" value="Peptidase_C101"/>
    <property type="match status" value="1"/>
</dbReference>
<dbReference type="EMBL" id="VZRU01018561">
    <property type="protein sequence ID" value="NWW53599.1"/>
    <property type="molecule type" value="Genomic_DNA"/>
</dbReference>
<dbReference type="PANTHER" id="PTHR33662">
    <property type="entry name" value="OTU DEUBIQUITINASE WITH LINEAR LINKAGE-SPECIFICITY A-RELATED"/>
    <property type="match status" value="1"/>
</dbReference>
<dbReference type="Proteomes" id="UP000565207">
    <property type="component" value="Unassembled WGS sequence"/>
</dbReference>
<keyword evidence="5" id="KW-1185">Reference proteome</keyword>
<dbReference type="PRINTS" id="PR02055">
    <property type="entry name" value="PROTEINF105"/>
</dbReference>
<keyword evidence="3" id="KW-0963">Cytoplasm</keyword>
<dbReference type="InterPro" id="IPR023236">
    <property type="entry name" value="OTULINL"/>
</dbReference>
<feature type="non-terminal residue" evidence="4">
    <location>
        <position position="1"/>
    </location>
</feature>
<dbReference type="PANTHER" id="PTHR33662:SF1">
    <property type="entry name" value="INACTIVE UBIQUITIN THIOESTERASE OTULINL"/>
    <property type="match status" value="1"/>
</dbReference>
<accession>A0A7K6NX76</accession>
<dbReference type="GO" id="GO:0005737">
    <property type="term" value="C:cytoplasm"/>
    <property type="evidence" value="ECO:0007669"/>
    <property type="project" value="UniProtKB-SubCell"/>
</dbReference>
<evidence type="ECO:0000256" key="2">
    <source>
        <dbReference type="ARBA" id="ARBA00010267"/>
    </source>
</evidence>
<comment type="subcellular location">
    <subcellularLocation>
        <location evidence="1">Cytoplasm</location>
    </subcellularLocation>
</comment>
<name>A0A7K6NX76_PEDTO</name>
<sequence>KKPKNPNPNKEKQVLQKSDKIFLLSLFTPILGRHEVRSWTTVAKQSLCLMWQKVKVQLMLSMSFLVAVCWYCRRLYSFLAQLLKRWSNYLQRKLIRNVSVLTEVDLLGYSVREWKEETKQAKHMREAYEELFWSCHIKYLRQVRKDNYSVLRAVLFQIFSQGIYFPSWMKERDILKLPEKLLYSQGCNWIQQYSFGPERYTGPNVFGKLRKCMETLKTNWIEISATKDHEERGNLCNTLFSDESKEHKLYEAIKFIMLYEVVEAYEQIKNREETTHNLFNLLLARDSSPDPLSFMMNHLNAIGDSICLDQVELFLLGYLLEVKIRVYRLHRFRTEEFQVHYPDEYRREWNEISLLTEDDRYYHIPLFRT</sequence>
<protein>
    <submittedName>
        <fullName evidence="4">F105A thioesterase</fullName>
    </submittedName>
</protein>
<dbReference type="InterPro" id="IPR023235">
    <property type="entry name" value="FAM105"/>
</dbReference>
<feature type="non-terminal residue" evidence="4">
    <location>
        <position position="369"/>
    </location>
</feature>
<gene>
    <name evidence="4" type="primary">Fam105a</name>
    <name evidence="4" type="ORF">PEDTOR_R07335</name>
</gene>
<organism evidence="4 5">
    <name type="scientific">Pedionomus torquatus</name>
    <name type="common">Plains-wanderer</name>
    <dbReference type="NCBI Taxonomy" id="227192"/>
    <lineage>
        <taxon>Eukaryota</taxon>
        <taxon>Metazoa</taxon>
        <taxon>Chordata</taxon>
        <taxon>Craniata</taxon>
        <taxon>Vertebrata</taxon>
        <taxon>Euteleostomi</taxon>
        <taxon>Archelosauria</taxon>
        <taxon>Archosauria</taxon>
        <taxon>Dinosauria</taxon>
        <taxon>Saurischia</taxon>
        <taxon>Theropoda</taxon>
        <taxon>Coelurosauria</taxon>
        <taxon>Aves</taxon>
        <taxon>Neognathae</taxon>
        <taxon>Neoaves</taxon>
        <taxon>Charadriiformes</taxon>
        <taxon>Pedionomidae</taxon>
        <taxon>Pedionomus</taxon>
    </lineage>
</organism>